<dbReference type="SUPFAM" id="SSF53597">
    <property type="entry name" value="Dihydrofolate reductase-like"/>
    <property type="match status" value="1"/>
</dbReference>
<dbReference type="NCBIfam" id="TIGR00326">
    <property type="entry name" value="eubact_ribD"/>
    <property type="match status" value="1"/>
</dbReference>
<protein>
    <recommendedName>
        <fullName evidence="12">Riboflavin biosynthesis protein RibD</fullName>
    </recommendedName>
    <domain>
        <recommendedName>
            <fullName evidence="12">Diaminohydroxyphosphoribosylaminopyrimidine deaminase</fullName>
            <shortName evidence="12">DRAP deaminase</shortName>
            <ecNumber evidence="12">3.5.4.26</ecNumber>
        </recommendedName>
        <alternativeName>
            <fullName evidence="12">Riboflavin-specific deaminase</fullName>
        </alternativeName>
    </domain>
    <domain>
        <recommendedName>
            <fullName evidence="12">5-amino-6-(5-phosphoribosylamino)uracil reductase</fullName>
            <ecNumber evidence="12">1.1.1.193</ecNumber>
        </recommendedName>
        <alternativeName>
            <fullName evidence="12">HTP reductase</fullName>
        </alternativeName>
    </domain>
</protein>
<evidence type="ECO:0000256" key="12">
    <source>
        <dbReference type="PIRNR" id="PIRNR006769"/>
    </source>
</evidence>
<dbReference type="InterPro" id="IPR002734">
    <property type="entry name" value="RibDG_C"/>
</dbReference>
<keyword evidence="8 12" id="KW-0862">Zinc</keyword>
<dbReference type="SUPFAM" id="SSF53927">
    <property type="entry name" value="Cytidine deaminase-like"/>
    <property type="match status" value="1"/>
</dbReference>
<comment type="caution">
    <text evidence="14">The sequence shown here is derived from an EMBL/GenBank/DDBJ whole genome shotgun (WGS) entry which is preliminary data.</text>
</comment>
<dbReference type="PROSITE" id="PS51747">
    <property type="entry name" value="CYT_DCMP_DEAMINASES_2"/>
    <property type="match status" value="1"/>
</dbReference>
<evidence type="ECO:0000256" key="1">
    <source>
        <dbReference type="ARBA" id="ARBA00002151"/>
    </source>
</evidence>
<dbReference type="EMBL" id="JAAAUB010000002">
    <property type="protein sequence ID" value="NMH15999.1"/>
    <property type="molecule type" value="Genomic_DNA"/>
</dbReference>
<evidence type="ECO:0000256" key="5">
    <source>
        <dbReference type="ARBA" id="ARBA00007417"/>
    </source>
</evidence>
<dbReference type="GO" id="GO:0008835">
    <property type="term" value="F:diaminohydroxyphosphoribosylaminopyrimidine deaminase activity"/>
    <property type="evidence" value="ECO:0007669"/>
    <property type="project" value="UniProtKB-EC"/>
</dbReference>
<reference evidence="14 15" key="1">
    <citation type="journal article" date="2020" name="Curr. Microbiol.">
        <title>Tepidiphilus baoligensis sp. nov., a Novel Bacterium of the Family Hydrogenophilaceae Isolated from an Oil Reservoir.</title>
        <authorList>
            <person name="Zhang X."/>
            <person name="Wang G."/>
            <person name="Ma X."/>
            <person name="Yu J."/>
            <person name="You J."/>
            <person name="Xue Y."/>
            <person name="Ma Y."/>
        </authorList>
    </citation>
    <scope>NUCLEOTIDE SEQUENCE [LARGE SCALE GENOMIC DNA]</scope>
    <source>
        <strain evidence="14 15">B18-69</strain>
    </source>
</reference>
<evidence type="ECO:0000256" key="3">
    <source>
        <dbReference type="ARBA" id="ARBA00004910"/>
    </source>
</evidence>
<dbReference type="InterPro" id="IPR016192">
    <property type="entry name" value="APOBEC/CMP_deaminase_Zn-bd"/>
</dbReference>
<dbReference type="Pfam" id="PF01872">
    <property type="entry name" value="RibD_C"/>
    <property type="match status" value="1"/>
</dbReference>
<evidence type="ECO:0000256" key="2">
    <source>
        <dbReference type="ARBA" id="ARBA00004882"/>
    </source>
</evidence>
<proteinExistence type="inferred from homology"/>
<keyword evidence="9 12" id="KW-0521">NADP</keyword>
<evidence type="ECO:0000313" key="14">
    <source>
        <dbReference type="EMBL" id="NMH15999.1"/>
    </source>
</evidence>
<comment type="pathway">
    <text evidence="3 12">Cofactor biosynthesis; riboflavin biosynthesis; 5-amino-6-(D-ribitylamino)uracil from GTP: step 3/4.</text>
</comment>
<comment type="similarity">
    <text evidence="5 12">In the C-terminal section; belongs to the HTP reductase family.</text>
</comment>
<evidence type="ECO:0000256" key="11">
    <source>
        <dbReference type="ARBA" id="ARBA00023268"/>
    </source>
</evidence>
<comment type="catalytic activity">
    <reaction evidence="12">
        <text>5-amino-6-(5-phospho-D-ribitylamino)uracil + NADP(+) = 5-amino-6-(5-phospho-D-ribosylamino)uracil + NADPH + H(+)</text>
        <dbReference type="Rhea" id="RHEA:17845"/>
        <dbReference type="ChEBI" id="CHEBI:15378"/>
        <dbReference type="ChEBI" id="CHEBI:57783"/>
        <dbReference type="ChEBI" id="CHEBI:58349"/>
        <dbReference type="ChEBI" id="CHEBI:58421"/>
        <dbReference type="ChEBI" id="CHEBI:58453"/>
        <dbReference type="EC" id="1.1.1.193"/>
    </reaction>
</comment>
<accession>A0ABX1QLB9</accession>
<dbReference type="InterPro" id="IPR050765">
    <property type="entry name" value="Riboflavin_Biosynth_HTPR"/>
</dbReference>
<evidence type="ECO:0000256" key="6">
    <source>
        <dbReference type="ARBA" id="ARBA00022619"/>
    </source>
</evidence>
<evidence type="ECO:0000259" key="13">
    <source>
        <dbReference type="PROSITE" id="PS51747"/>
    </source>
</evidence>
<dbReference type="PIRSF" id="PIRSF006769">
    <property type="entry name" value="RibD"/>
    <property type="match status" value="1"/>
</dbReference>
<organism evidence="14 15">
    <name type="scientific">Tepidiphilus baoligensis</name>
    <dbReference type="NCBI Taxonomy" id="2698687"/>
    <lineage>
        <taxon>Bacteria</taxon>
        <taxon>Pseudomonadati</taxon>
        <taxon>Pseudomonadota</taxon>
        <taxon>Hydrogenophilia</taxon>
        <taxon>Hydrogenophilales</taxon>
        <taxon>Hydrogenophilaceae</taxon>
        <taxon>Tepidiphilus</taxon>
    </lineage>
</organism>
<dbReference type="InterPro" id="IPR024072">
    <property type="entry name" value="DHFR-like_dom_sf"/>
</dbReference>
<gene>
    <name evidence="14" type="primary">ribD</name>
    <name evidence="14" type="ORF">GV368_02505</name>
</gene>
<comment type="pathway">
    <text evidence="2 12">Cofactor biosynthesis; riboflavin biosynthesis; 5-amino-6-(D-ribitylamino)uracil from GTP: step 2/4.</text>
</comment>
<dbReference type="Pfam" id="PF00383">
    <property type="entry name" value="dCMP_cyt_deam_1"/>
    <property type="match status" value="1"/>
</dbReference>
<feature type="domain" description="CMP/dCMP-type deaminase" evidence="13">
    <location>
        <begin position="1"/>
        <end position="118"/>
    </location>
</feature>
<evidence type="ECO:0000256" key="10">
    <source>
        <dbReference type="ARBA" id="ARBA00023002"/>
    </source>
</evidence>
<evidence type="ECO:0000256" key="4">
    <source>
        <dbReference type="ARBA" id="ARBA00005259"/>
    </source>
</evidence>
<dbReference type="InterPro" id="IPR011549">
    <property type="entry name" value="RibD_C"/>
</dbReference>
<evidence type="ECO:0000256" key="7">
    <source>
        <dbReference type="ARBA" id="ARBA00022723"/>
    </source>
</evidence>
<dbReference type="PANTHER" id="PTHR38011:SF7">
    <property type="entry name" value="2,5-DIAMINO-6-RIBOSYLAMINO-4(3H)-PYRIMIDINONE 5'-PHOSPHATE REDUCTASE"/>
    <property type="match status" value="1"/>
</dbReference>
<evidence type="ECO:0000313" key="15">
    <source>
        <dbReference type="Proteomes" id="UP000669605"/>
    </source>
</evidence>
<dbReference type="InterPro" id="IPR002125">
    <property type="entry name" value="CMP_dCMP_dom"/>
</dbReference>
<name>A0ABX1QLB9_9PROT</name>
<dbReference type="EC" id="1.1.1.193" evidence="12"/>
<keyword evidence="10 12" id="KW-0560">Oxidoreductase</keyword>
<keyword evidence="6 12" id="KW-0686">Riboflavin biosynthesis</keyword>
<keyword evidence="11" id="KW-0511">Multifunctional enzyme</keyword>
<keyword evidence="7 12" id="KW-0479">Metal-binding</keyword>
<dbReference type="Proteomes" id="UP000669605">
    <property type="component" value="Unassembled WGS sequence"/>
</dbReference>
<comment type="cofactor">
    <cofactor evidence="12">
        <name>Zn(2+)</name>
        <dbReference type="ChEBI" id="CHEBI:29105"/>
    </cofactor>
    <text evidence="12">Binds 1 zinc ion.</text>
</comment>
<dbReference type="Gene3D" id="3.40.430.10">
    <property type="entry name" value="Dihydrofolate Reductase, subunit A"/>
    <property type="match status" value="1"/>
</dbReference>
<dbReference type="InterPro" id="IPR016193">
    <property type="entry name" value="Cytidine_deaminase-like"/>
</dbReference>
<sequence length="357" mass="39000">MRRALRLARKGLETTTPNPRVGCVIVSPDGRLLGEGWHERAGEPHAEIHALRQAGAAARGATCYVTLEPCSHHGRTPPCADALIAAGVGRVVIALQDPNPRVAGKGIERLREAGIPVDVGLCAAESAELNRGFLTRMTQGRPWFRLKTAATLDGRTALADGRSRWITGEAARRDVHRWRARSCLVLTTIATVLADDPELTVRHVPCRRAPRRAVLDSRLRLPESARLLQGEPVWIFTVREDVEKRARLEALGHRIIRLPADADGRVALEALAQWLGAHDINEVLIEAGATANAAFLATGLVDEWLHYAAPCVLGNGARGLFALPEPATLALAPRFRLQETKRLGEDLRLRLRPADRT</sequence>
<keyword evidence="12 14" id="KW-0378">Hydrolase</keyword>
<evidence type="ECO:0000256" key="9">
    <source>
        <dbReference type="ARBA" id="ARBA00022857"/>
    </source>
</evidence>
<comment type="catalytic activity">
    <reaction evidence="12">
        <text>2,5-diamino-6-hydroxy-4-(5-phosphoribosylamino)-pyrimidine + H2O + H(+) = 5-amino-6-(5-phospho-D-ribosylamino)uracil + NH4(+)</text>
        <dbReference type="Rhea" id="RHEA:21868"/>
        <dbReference type="ChEBI" id="CHEBI:15377"/>
        <dbReference type="ChEBI" id="CHEBI:15378"/>
        <dbReference type="ChEBI" id="CHEBI:28938"/>
        <dbReference type="ChEBI" id="CHEBI:58453"/>
        <dbReference type="ChEBI" id="CHEBI:58614"/>
        <dbReference type="EC" id="3.5.4.26"/>
    </reaction>
</comment>
<dbReference type="EC" id="3.5.4.26" evidence="12"/>
<dbReference type="PROSITE" id="PS00903">
    <property type="entry name" value="CYT_DCMP_DEAMINASES_1"/>
    <property type="match status" value="1"/>
</dbReference>
<dbReference type="CDD" id="cd01284">
    <property type="entry name" value="Riboflavin_deaminase-reductase"/>
    <property type="match status" value="1"/>
</dbReference>
<dbReference type="PANTHER" id="PTHR38011">
    <property type="entry name" value="DIHYDROFOLATE REDUCTASE FAMILY PROTEIN (AFU_ORTHOLOGUE AFUA_8G06820)"/>
    <property type="match status" value="1"/>
</dbReference>
<dbReference type="GO" id="GO:0008703">
    <property type="term" value="F:5-amino-6-(5-phosphoribosylamino)uracil reductase activity"/>
    <property type="evidence" value="ECO:0007669"/>
    <property type="project" value="UniProtKB-EC"/>
</dbReference>
<evidence type="ECO:0000256" key="8">
    <source>
        <dbReference type="ARBA" id="ARBA00022833"/>
    </source>
</evidence>
<dbReference type="NCBIfam" id="TIGR00227">
    <property type="entry name" value="ribD_Cterm"/>
    <property type="match status" value="1"/>
</dbReference>
<comment type="similarity">
    <text evidence="4 12">In the N-terminal section; belongs to the cytidine and deoxycytidylate deaminase family.</text>
</comment>
<keyword evidence="15" id="KW-1185">Reference proteome</keyword>
<dbReference type="InterPro" id="IPR004794">
    <property type="entry name" value="Eubact_RibD"/>
</dbReference>
<dbReference type="Gene3D" id="3.40.140.10">
    <property type="entry name" value="Cytidine Deaminase, domain 2"/>
    <property type="match status" value="1"/>
</dbReference>
<comment type="function">
    <text evidence="1 12">Converts 2,5-diamino-6-(ribosylamino)-4(3h)-pyrimidinone 5'-phosphate into 5-amino-6-(ribosylamino)-2,4(1h,3h)-pyrimidinedione 5'-phosphate.</text>
</comment>